<dbReference type="Proteomes" id="UP000516437">
    <property type="component" value="Chromosome 7"/>
</dbReference>
<feature type="domain" description="DUF627" evidence="1">
    <location>
        <begin position="3"/>
        <end position="114"/>
    </location>
</feature>
<evidence type="ECO:0000313" key="3">
    <source>
        <dbReference type="EMBL" id="KAB1206221.1"/>
    </source>
</evidence>
<dbReference type="InterPro" id="IPR006866">
    <property type="entry name" value="DUF627_N"/>
</dbReference>
<evidence type="ECO:0000313" key="2">
    <source>
        <dbReference type="EMBL" id="KAB1206193.1"/>
    </source>
</evidence>
<reference evidence="2" key="1">
    <citation type="submission" date="2018-07" db="EMBL/GenBank/DDBJ databases">
        <authorList>
            <person name="Gao Z.-S."/>
            <person name="Jia H.-M."/>
            <person name="Jia H.-J."/>
            <person name="Cai Q.-L."/>
            <person name="Wang Y."/>
            <person name="Zhao H.-B."/>
        </authorList>
    </citation>
    <scope>NUCLEOTIDE SEQUENCE</scope>
    <source>
        <tissue evidence="2">Leaves</tissue>
    </source>
</reference>
<organism evidence="2 4">
    <name type="scientific">Morella rubra</name>
    <name type="common">Chinese bayberry</name>
    <dbReference type="NCBI Taxonomy" id="262757"/>
    <lineage>
        <taxon>Eukaryota</taxon>
        <taxon>Viridiplantae</taxon>
        <taxon>Streptophyta</taxon>
        <taxon>Embryophyta</taxon>
        <taxon>Tracheophyta</taxon>
        <taxon>Spermatophyta</taxon>
        <taxon>Magnoliopsida</taxon>
        <taxon>eudicotyledons</taxon>
        <taxon>Gunneridae</taxon>
        <taxon>Pentapetalae</taxon>
        <taxon>rosids</taxon>
        <taxon>fabids</taxon>
        <taxon>Fagales</taxon>
        <taxon>Myricaceae</taxon>
        <taxon>Morella</taxon>
    </lineage>
</organism>
<accession>A0A6A1V0M4</accession>
<reference evidence="2 4" key="2">
    <citation type="journal article" date="2019" name="Plant Biotechnol. J.">
        <title>The red bayberry genome and genetic basis of sex determination.</title>
        <authorList>
            <person name="Jia H.M."/>
            <person name="Jia H.J."/>
            <person name="Cai Q.L."/>
            <person name="Wang Y."/>
            <person name="Zhao H.B."/>
            <person name="Yang W.F."/>
            <person name="Wang G.Y."/>
            <person name="Li Y.H."/>
            <person name="Zhan D.L."/>
            <person name="Shen Y.T."/>
            <person name="Niu Q.F."/>
            <person name="Chang L."/>
            <person name="Qiu J."/>
            <person name="Zhao L."/>
            <person name="Xie H.B."/>
            <person name="Fu W.Y."/>
            <person name="Jin J."/>
            <person name="Li X.W."/>
            <person name="Jiao Y."/>
            <person name="Zhou C.C."/>
            <person name="Tu T."/>
            <person name="Chai C.Y."/>
            <person name="Gao J.L."/>
            <person name="Fan L.J."/>
            <person name="van de Weg E."/>
            <person name="Wang J.Y."/>
            <person name="Gao Z.S."/>
        </authorList>
    </citation>
    <scope>NUCLEOTIDE SEQUENCE [LARGE SCALE GENOMIC DNA]</scope>
    <source>
        <tissue evidence="2">Leaves</tissue>
    </source>
</reference>
<dbReference type="PANTHER" id="PTHR34465:SF4">
    <property type="entry name" value="CARBOXYL-TERMINAL HYDROLASE-LIKE PROTEIN, PUTATIVE (DUF627 AND DUF629)-RELATED"/>
    <property type="match status" value="1"/>
</dbReference>
<dbReference type="EMBL" id="RXIC02000025">
    <property type="protein sequence ID" value="KAB1206221.1"/>
    <property type="molecule type" value="Genomic_DNA"/>
</dbReference>
<proteinExistence type="predicted"/>
<reference evidence="2" key="3">
    <citation type="submission" date="2019-09" db="EMBL/GenBank/DDBJ databases">
        <authorList>
            <person name="Gao Z."/>
        </authorList>
    </citation>
    <scope>NUCLEOTIDE SEQUENCE</scope>
    <source>
        <tissue evidence="2">Leaves</tissue>
    </source>
</reference>
<dbReference type="PANTHER" id="PTHR34465">
    <property type="entry name" value="CARBOXYL-TERMINAL HYDROLASE-LIKE PROTEIN, PUTATIVE (DUF627 AND DUF629)-RELATED"/>
    <property type="match status" value="1"/>
</dbReference>
<comment type="caution">
    <text evidence="2">The sequence shown here is derived from an EMBL/GenBank/DDBJ whole genome shotgun (WGS) entry which is preliminary data.</text>
</comment>
<dbReference type="Pfam" id="PF04781">
    <property type="entry name" value="DUF627"/>
    <property type="match status" value="1"/>
</dbReference>
<gene>
    <name evidence="2" type="ORF">CJ030_MR7G014338</name>
    <name evidence="3" type="ORF">CJ030_MR7G014366</name>
</gene>
<evidence type="ECO:0000313" key="4">
    <source>
        <dbReference type="Proteomes" id="UP000516437"/>
    </source>
</evidence>
<evidence type="ECO:0000259" key="1">
    <source>
        <dbReference type="Pfam" id="PF04781"/>
    </source>
</evidence>
<dbReference type="AlphaFoldDB" id="A0A6A1V0M4"/>
<name>A0A6A1V0M4_9ROSI</name>
<dbReference type="EMBL" id="RXIC02000025">
    <property type="protein sequence ID" value="KAB1206193.1"/>
    <property type="molecule type" value="Genomic_DNA"/>
</dbReference>
<dbReference type="OrthoDB" id="2020900at2759"/>
<protein>
    <recommendedName>
        <fullName evidence="1">DUF627 domain-containing protein</fullName>
    </recommendedName>
</protein>
<keyword evidence="4" id="KW-1185">Reference proteome</keyword>
<sequence length="130" mass="14440">MQALTSLRRGNHTKALKLIRDSLSRHNNSNDDSTILHYIDATIHFETAALIDMSTAKRKHLKKAAESTQQAVAFSLSSLTFALLHVRVLFELEANGDKGCIEVGQECKRALLIENPVDPIQDSLEDGENQ</sequence>